<dbReference type="InterPro" id="IPR013249">
    <property type="entry name" value="RNA_pol_sigma70_r4_t2"/>
</dbReference>
<dbReference type="InterPro" id="IPR007627">
    <property type="entry name" value="RNA_pol_sigma70_r2"/>
</dbReference>
<dbReference type="InterPro" id="IPR039425">
    <property type="entry name" value="RNA_pol_sigma-70-like"/>
</dbReference>
<feature type="domain" description="RNA polymerase sigma factor 70 region 4 type 2" evidence="6">
    <location>
        <begin position="114"/>
        <end position="164"/>
    </location>
</feature>
<evidence type="ECO:0000256" key="2">
    <source>
        <dbReference type="ARBA" id="ARBA00023082"/>
    </source>
</evidence>
<evidence type="ECO:0000313" key="7">
    <source>
        <dbReference type="EMBL" id="MBU9714200.1"/>
    </source>
</evidence>
<dbReference type="PANTHER" id="PTHR43133:SF52">
    <property type="entry name" value="ECF RNA POLYMERASE SIGMA FACTOR SIGL"/>
    <property type="match status" value="1"/>
</dbReference>
<dbReference type="PANTHER" id="PTHR43133">
    <property type="entry name" value="RNA POLYMERASE ECF-TYPE SIGMA FACTO"/>
    <property type="match status" value="1"/>
</dbReference>
<dbReference type="NCBIfam" id="TIGR02937">
    <property type="entry name" value="sigma70-ECF"/>
    <property type="match status" value="1"/>
</dbReference>
<accession>A0ABS6JP85</accession>
<dbReference type="CDD" id="cd06171">
    <property type="entry name" value="Sigma70_r4"/>
    <property type="match status" value="1"/>
</dbReference>
<comment type="caution">
    <text evidence="7">The sequence shown here is derived from an EMBL/GenBank/DDBJ whole genome shotgun (WGS) entry which is preliminary data.</text>
</comment>
<dbReference type="EMBL" id="JAHQCS010000169">
    <property type="protein sequence ID" value="MBU9714200.1"/>
    <property type="molecule type" value="Genomic_DNA"/>
</dbReference>
<gene>
    <name evidence="7" type="ORF">KS419_20900</name>
</gene>
<organism evidence="7 8">
    <name type="scientific">Evansella tamaricis</name>
    <dbReference type="NCBI Taxonomy" id="2069301"/>
    <lineage>
        <taxon>Bacteria</taxon>
        <taxon>Bacillati</taxon>
        <taxon>Bacillota</taxon>
        <taxon>Bacilli</taxon>
        <taxon>Bacillales</taxon>
        <taxon>Bacillaceae</taxon>
        <taxon>Evansella</taxon>
    </lineage>
</organism>
<reference evidence="7 8" key="1">
    <citation type="submission" date="2021-06" db="EMBL/GenBank/DDBJ databases">
        <title>Bacillus sp. RD4P76, an endophyte from a halophyte.</title>
        <authorList>
            <person name="Sun J.-Q."/>
        </authorList>
    </citation>
    <scope>NUCLEOTIDE SEQUENCE [LARGE SCALE GENOMIC DNA]</scope>
    <source>
        <strain evidence="7 8">CGMCC 1.15917</strain>
    </source>
</reference>
<evidence type="ECO:0000313" key="8">
    <source>
        <dbReference type="Proteomes" id="UP000784880"/>
    </source>
</evidence>
<dbReference type="Pfam" id="PF04542">
    <property type="entry name" value="Sigma70_r2"/>
    <property type="match status" value="1"/>
</dbReference>
<evidence type="ECO:0000259" key="6">
    <source>
        <dbReference type="Pfam" id="PF08281"/>
    </source>
</evidence>
<keyword evidence="3" id="KW-0238">DNA-binding</keyword>
<keyword evidence="4" id="KW-0804">Transcription</keyword>
<dbReference type="Proteomes" id="UP000784880">
    <property type="component" value="Unassembled WGS sequence"/>
</dbReference>
<name>A0ABS6JP85_9BACI</name>
<feature type="domain" description="RNA polymerase sigma-70 region 2" evidence="5">
    <location>
        <begin position="18"/>
        <end position="79"/>
    </location>
</feature>
<dbReference type="NCBIfam" id="TIGR02950">
    <property type="entry name" value="SigM_subfam"/>
    <property type="match status" value="1"/>
</dbReference>
<protein>
    <submittedName>
        <fullName evidence="7">Sigma-70 family RNA polymerase sigma factor</fullName>
    </submittedName>
</protein>
<evidence type="ECO:0000259" key="5">
    <source>
        <dbReference type="Pfam" id="PF04542"/>
    </source>
</evidence>
<dbReference type="Pfam" id="PF08281">
    <property type="entry name" value="Sigma70_r4_2"/>
    <property type="match status" value="1"/>
</dbReference>
<keyword evidence="1" id="KW-0805">Transcription regulation</keyword>
<proteinExistence type="predicted"/>
<keyword evidence="2" id="KW-0731">Sigma factor</keyword>
<evidence type="ECO:0000256" key="3">
    <source>
        <dbReference type="ARBA" id="ARBA00023125"/>
    </source>
</evidence>
<dbReference type="InterPro" id="IPR014296">
    <property type="entry name" value="RNA_pol_sigma-M_bacilli"/>
</dbReference>
<evidence type="ECO:0000256" key="1">
    <source>
        <dbReference type="ARBA" id="ARBA00023015"/>
    </source>
</evidence>
<sequence length="176" mass="21293">MKKDTKQDELEQIYLIFAKPLYFYLLKLTGSHHTAEELVQETFYRATLSLDLFHEQEVKSWLFKVARNAYMDEWRKRKRWKWVSFFEQVIDSKEFLSPYGIPEEDLAEKEKLGEVNDVLELLPEQYRSILYLREHEEFSYEQIGETLELSGDQVKITLYRARQKFKTLSQRMGKTF</sequence>
<dbReference type="RefSeq" id="WP_217068572.1">
    <property type="nucleotide sequence ID" value="NZ_JAHQCS010000169.1"/>
</dbReference>
<evidence type="ECO:0000256" key="4">
    <source>
        <dbReference type="ARBA" id="ARBA00023163"/>
    </source>
</evidence>
<dbReference type="InterPro" id="IPR014284">
    <property type="entry name" value="RNA_pol_sigma-70_dom"/>
</dbReference>
<keyword evidence="8" id="KW-1185">Reference proteome</keyword>